<dbReference type="AlphaFoldDB" id="A0A9W6LLY7"/>
<dbReference type="RefSeq" id="WP_281832994.1">
    <property type="nucleotide sequence ID" value="NZ_BSDY01000002.1"/>
</dbReference>
<evidence type="ECO:0008006" key="3">
    <source>
        <dbReference type="Google" id="ProtNLM"/>
    </source>
</evidence>
<evidence type="ECO:0000313" key="1">
    <source>
        <dbReference type="EMBL" id="GLI54873.1"/>
    </source>
</evidence>
<comment type="caution">
    <text evidence="1">The sequence shown here is derived from an EMBL/GenBank/DDBJ whole genome shotgun (WGS) entry which is preliminary data.</text>
</comment>
<evidence type="ECO:0000313" key="2">
    <source>
        <dbReference type="Proteomes" id="UP001144471"/>
    </source>
</evidence>
<sequence length="200" mass="22391">MKKFFIAFIVFVTLAGCSSNKMRLEDRSELSLRISEEVIVLDDMFYSDMQSSVRGGIGSLLGDIVANGMEDKEEQFSKTMIDNNVDIQGIVLRAALGELDKAKIKVKEDAELEMKFTVRLYGFGQKHGLSKKLHPIMVLETKITDEDEEVLFKDVENITTFSRGTASYSVDEYIEDSSKIEEGLEGVAAIAVSKTIEKIR</sequence>
<proteinExistence type="predicted"/>
<dbReference type="Proteomes" id="UP001144471">
    <property type="component" value="Unassembled WGS sequence"/>
</dbReference>
<accession>A0A9W6LLY7</accession>
<reference evidence="1" key="1">
    <citation type="submission" date="2022-12" db="EMBL/GenBank/DDBJ databases">
        <title>Reference genome sequencing for broad-spectrum identification of bacterial and archaeal isolates by mass spectrometry.</title>
        <authorList>
            <person name="Sekiguchi Y."/>
            <person name="Tourlousse D.M."/>
        </authorList>
    </citation>
    <scope>NUCLEOTIDE SEQUENCE</scope>
    <source>
        <strain evidence="1">10succ1</strain>
    </source>
</reference>
<keyword evidence="2" id="KW-1185">Reference proteome</keyword>
<dbReference type="EMBL" id="BSDY01000002">
    <property type="protein sequence ID" value="GLI54873.1"/>
    <property type="molecule type" value="Genomic_DNA"/>
</dbReference>
<organism evidence="1 2">
    <name type="scientific">Propionigenium maris DSM 9537</name>
    <dbReference type="NCBI Taxonomy" id="1123000"/>
    <lineage>
        <taxon>Bacteria</taxon>
        <taxon>Fusobacteriati</taxon>
        <taxon>Fusobacteriota</taxon>
        <taxon>Fusobacteriia</taxon>
        <taxon>Fusobacteriales</taxon>
        <taxon>Fusobacteriaceae</taxon>
        <taxon>Propionigenium</taxon>
    </lineage>
</organism>
<dbReference type="PROSITE" id="PS51257">
    <property type="entry name" value="PROKAR_LIPOPROTEIN"/>
    <property type="match status" value="1"/>
</dbReference>
<protein>
    <recommendedName>
        <fullName evidence="3">Lipoprotein</fullName>
    </recommendedName>
</protein>
<name>A0A9W6LLY7_9FUSO</name>
<gene>
    <name evidence="1" type="ORF">PM10SUCC1_03880</name>
</gene>